<dbReference type="EMBL" id="JBHSWB010000002">
    <property type="protein sequence ID" value="MFC6662962.1"/>
    <property type="molecule type" value="Genomic_DNA"/>
</dbReference>
<keyword evidence="3" id="KW-1185">Reference proteome</keyword>
<protein>
    <submittedName>
        <fullName evidence="2">Uncharacterized protein</fullName>
    </submittedName>
</protein>
<name>A0ABW1ZTV9_9DEIO</name>
<evidence type="ECO:0000313" key="2">
    <source>
        <dbReference type="EMBL" id="MFC6662962.1"/>
    </source>
</evidence>
<reference evidence="3" key="1">
    <citation type="journal article" date="2019" name="Int. J. Syst. Evol. Microbiol.">
        <title>The Global Catalogue of Microorganisms (GCM) 10K type strain sequencing project: providing services to taxonomists for standard genome sequencing and annotation.</title>
        <authorList>
            <consortium name="The Broad Institute Genomics Platform"/>
            <consortium name="The Broad Institute Genome Sequencing Center for Infectious Disease"/>
            <person name="Wu L."/>
            <person name="Ma J."/>
        </authorList>
    </citation>
    <scope>NUCLEOTIDE SEQUENCE [LARGE SCALE GENOMIC DNA]</scope>
    <source>
        <strain evidence="3">CCUG 63830</strain>
    </source>
</reference>
<comment type="caution">
    <text evidence="2">The sequence shown here is derived from an EMBL/GenBank/DDBJ whole genome shotgun (WGS) entry which is preliminary data.</text>
</comment>
<sequence>MDATFRADLMRGARAATDTATAHAFIEGQIAQRRHLTQHLATPASAPTPGPWDYLSRESRGGVQVPAGDTSAPRTVPVPADNSFMDLASDFDLH</sequence>
<evidence type="ECO:0000256" key="1">
    <source>
        <dbReference type="SAM" id="MobiDB-lite"/>
    </source>
</evidence>
<feature type="region of interest" description="Disordered" evidence="1">
    <location>
        <begin position="40"/>
        <end position="83"/>
    </location>
</feature>
<evidence type="ECO:0000313" key="3">
    <source>
        <dbReference type="Proteomes" id="UP001596317"/>
    </source>
</evidence>
<dbReference type="RefSeq" id="WP_380058873.1">
    <property type="nucleotide sequence ID" value="NZ_JBHSWB010000002.1"/>
</dbReference>
<proteinExistence type="predicted"/>
<gene>
    <name evidence="2" type="ORF">ACFP90_23240</name>
</gene>
<dbReference type="Proteomes" id="UP001596317">
    <property type="component" value="Unassembled WGS sequence"/>
</dbReference>
<organism evidence="2 3">
    <name type="scientific">Deinococcus multiflagellatus</name>
    <dbReference type="NCBI Taxonomy" id="1656887"/>
    <lineage>
        <taxon>Bacteria</taxon>
        <taxon>Thermotogati</taxon>
        <taxon>Deinococcota</taxon>
        <taxon>Deinococci</taxon>
        <taxon>Deinococcales</taxon>
        <taxon>Deinococcaceae</taxon>
        <taxon>Deinococcus</taxon>
    </lineage>
</organism>
<accession>A0ABW1ZTV9</accession>